<dbReference type="GO" id="GO:0015179">
    <property type="term" value="F:L-amino acid transmembrane transporter activity"/>
    <property type="evidence" value="ECO:0007669"/>
    <property type="project" value="TreeGrafter"/>
</dbReference>
<feature type="region of interest" description="Disordered" evidence="10">
    <location>
        <begin position="1"/>
        <end position="28"/>
    </location>
</feature>
<feature type="binding site" evidence="8">
    <location>
        <position position="453"/>
    </location>
    <ligand>
        <name>Na(+)</name>
        <dbReference type="ChEBI" id="CHEBI:29101"/>
        <label>1</label>
    </ligand>
</feature>
<dbReference type="PANTHER" id="PTHR11616">
    <property type="entry name" value="SODIUM/CHLORIDE DEPENDENT TRANSPORTER"/>
    <property type="match status" value="1"/>
</dbReference>
<feature type="binding site" evidence="8">
    <location>
        <position position="457"/>
    </location>
    <ligand>
        <name>Na(+)</name>
        <dbReference type="ChEBI" id="CHEBI:29101"/>
        <label>1</label>
    </ligand>
</feature>
<feature type="transmembrane region" description="Helical" evidence="11">
    <location>
        <begin position="483"/>
        <end position="505"/>
    </location>
</feature>
<evidence type="ECO:0000256" key="7">
    <source>
        <dbReference type="ARBA" id="ARBA00023180"/>
    </source>
</evidence>
<feature type="region of interest" description="Disordered" evidence="10">
    <location>
        <begin position="45"/>
        <end position="71"/>
    </location>
</feature>
<evidence type="ECO:0000256" key="9">
    <source>
        <dbReference type="RuleBase" id="RU003732"/>
    </source>
</evidence>
<dbReference type="PROSITE" id="PS00610">
    <property type="entry name" value="NA_NEUROTRAN_SYMP_1"/>
    <property type="match status" value="1"/>
</dbReference>
<dbReference type="EMBL" id="JBAMIC010000019">
    <property type="protein sequence ID" value="KAK7093241.1"/>
    <property type="molecule type" value="Genomic_DNA"/>
</dbReference>
<dbReference type="InterPro" id="IPR037272">
    <property type="entry name" value="SNS_sf"/>
</dbReference>
<keyword evidence="7" id="KW-0325">Glycoprotein</keyword>
<feature type="binding site" evidence="8">
    <location>
        <position position="356"/>
    </location>
    <ligand>
        <name>Na(+)</name>
        <dbReference type="ChEBI" id="CHEBI:29101"/>
        <label>1</label>
    </ligand>
</feature>
<dbReference type="PRINTS" id="PR00176">
    <property type="entry name" value="NANEUSMPORT"/>
</dbReference>
<dbReference type="GO" id="GO:0046872">
    <property type="term" value="F:metal ion binding"/>
    <property type="evidence" value="ECO:0007669"/>
    <property type="project" value="UniProtKB-KW"/>
</dbReference>
<feature type="transmembrane region" description="Helical" evidence="11">
    <location>
        <begin position="600"/>
        <end position="621"/>
    </location>
</feature>
<feature type="compositionally biased region" description="Basic and acidic residues" evidence="10">
    <location>
        <begin position="52"/>
        <end position="71"/>
    </location>
</feature>
<protein>
    <recommendedName>
        <fullName evidence="9">Transporter</fullName>
    </recommendedName>
</protein>
<dbReference type="GO" id="GO:0005886">
    <property type="term" value="C:plasma membrane"/>
    <property type="evidence" value="ECO:0007669"/>
    <property type="project" value="TreeGrafter"/>
</dbReference>
<feature type="transmembrane region" description="Helical" evidence="11">
    <location>
        <begin position="517"/>
        <end position="537"/>
    </location>
</feature>
<name>A0AAN9G2T5_9CAEN</name>
<evidence type="ECO:0000256" key="4">
    <source>
        <dbReference type="ARBA" id="ARBA00022692"/>
    </source>
</evidence>
<evidence type="ECO:0000256" key="11">
    <source>
        <dbReference type="SAM" id="Phobius"/>
    </source>
</evidence>
<evidence type="ECO:0000256" key="8">
    <source>
        <dbReference type="PIRSR" id="PIRSR600175-1"/>
    </source>
</evidence>
<feature type="transmembrane region" description="Helical" evidence="11">
    <location>
        <begin position="79"/>
        <end position="100"/>
    </location>
</feature>
<reference evidence="12 13" key="1">
    <citation type="submission" date="2024-02" db="EMBL/GenBank/DDBJ databases">
        <title>Chromosome-scale genome assembly of the rough periwinkle Littorina saxatilis.</title>
        <authorList>
            <person name="De Jode A."/>
            <person name="Faria R."/>
            <person name="Formenti G."/>
            <person name="Sims Y."/>
            <person name="Smith T.P."/>
            <person name="Tracey A."/>
            <person name="Wood J.M.D."/>
            <person name="Zagrodzka Z.B."/>
            <person name="Johannesson K."/>
            <person name="Butlin R.K."/>
            <person name="Leder E.H."/>
        </authorList>
    </citation>
    <scope>NUCLEOTIDE SEQUENCE [LARGE SCALE GENOMIC DNA]</scope>
    <source>
        <strain evidence="12">Snail1</strain>
        <tissue evidence="12">Muscle</tissue>
    </source>
</reference>
<feature type="transmembrane region" description="Helical" evidence="11">
    <location>
        <begin position="151"/>
        <end position="178"/>
    </location>
</feature>
<evidence type="ECO:0000313" key="12">
    <source>
        <dbReference type="EMBL" id="KAK7093241.1"/>
    </source>
</evidence>
<feature type="transmembrane region" description="Helical" evidence="11">
    <location>
        <begin position="441"/>
        <end position="462"/>
    </location>
</feature>
<dbReference type="Pfam" id="PF00209">
    <property type="entry name" value="SNF"/>
    <property type="match status" value="1"/>
</dbReference>
<feature type="binding site" evidence="8">
    <location>
        <position position="92"/>
    </location>
    <ligand>
        <name>Na(+)</name>
        <dbReference type="ChEBI" id="CHEBI:29101"/>
        <label>1</label>
    </ligand>
</feature>
<sequence>MSYPGKKSYDLWSPGQKDKEEDGSPDNAAYLQWFKPERDITTADVSQGCLARNDERQPDGDGKQGEESERGNWDNKAEFVLSCIGMSVGLGNVWRFPYLAYENGGAAFLIAYLVLQLLVGKPLYLMELVMAQYSNLGPTKVWALNPLAKGVGISMCIISLVVAIYYNVIMAYTLFYFFSSMQKTLPWTVCQDHWENCITERTRAQPDPCTDNVTLYLNMTTPECECVANTTINDLQSFNCTPAYKTSTELFFYKDVIEISEGVEPGNMGAPLWRLALCLLLSWIVVVLCLIKGIKSSGKVVYFTATFPYVILIILLIRGSLLDGAIDGVKFFIIPDWDKLLEIDVWVAAAGQMFFSLSVSFGGIIMFGSYNKFDNNVYGDALLISIMDLVTSVIAGFVVFTTFGGMAKTIGTTVDKVAKSGYGLAFVAYPEALTNLPPPQLWSVLFFFMLFTLGLDSEFGLMETILTCIQDEAPKLRKYKSQMCLGFGVVCYFLALPCVCPGGDYVVTLMDHYGADFSVLILACFEVISVMWVYGVMRFLGDMTYMLGQPSRPIGWPYWVFTWAFAAPIIIAMLFLYRMIQYNPPTYDKDVPFPLFAQAIGWTLLCIVLCPVPLWAIFHAVRTFRKHPGLSIGETFSKMIEPTKEWKPSNGSTRSISEISLDKIGVDNPAMTASDPAPYYNNV</sequence>
<organism evidence="12 13">
    <name type="scientific">Littorina saxatilis</name>
    <dbReference type="NCBI Taxonomy" id="31220"/>
    <lineage>
        <taxon>Eukaryota</taxon>
        <taxon>Metazoa</taxon>
        <taxon>Spiralia</taxon>
        <taxon>Lophotrochozoa</taxon>
        <taxon>Mollusca</taxon>
        <taxon>Gastropoda</taxon>
        <taxon>Caenogastropoda</taxon>
        <taxon>Littorinimorpha</taxon>
        <taxon>Littorinoidea</taxon>
        <taxon>Littorinidae</taxon>
        <taxon>Littorina</taxon>
    </lineage>
</organism>
<feature type="transmembrane region" description="Helical" evidence="11">
    <location>
        <begin position="300"/>
        <end position="321"/>
    </location>
</feature>
<feature type="transmembrane region" description="Helical" evidence="11">
    <location>
        <begin position="345"/>
        <end position="370"/>
    </location>
</feature>
<evidence type="ECO:0000313" key="13">
    <source>
        <dbReference type="Proteomes" id="UP001374579"/>
    </source>
</evidence>
<comment type="caution">
    <text evidence="12">The sequence shown here is derived from an EMBL/GenBank/DDBJ whole genome shotgun (WGS) entry which is preliminary data.</text>
</comment>
<keyword evidence="3 9" id="KW-0813">Transport</keyword>
<evidence type="ECO:0000256" key="10">
    <source>
        <dbReference type="SAM" id="MobiDB-lite"/>
    </source>
</evidence>
<feature type="transmembrane region" description="Helical" evidence="11">
    <location>
        <begin position="382"/>
        <end position="403"/>
    </location>
</feature>
<feature type="binding site" evidence="8">
    <location>
        <position position="456"/>
    </location>
    <ligand>
        <name>Na(+)</name>
        <dbReference type="ChEBI" id="CHEBI:29101"/>
        <label>1</label>
    </ligand>
</feature>
<dbReference type="GO" id="GO:0005283">
    <property type="term" value="F:amino acid:sodium symporter activity"/>
    <property type="evidence" value="ECO:0007669"/>
    <property type="project" value="TreeGrafter"/>
</dbReference>
<dbReference type="SUPFAM" id="SSF161070">
    <property type="entry name" value="SNF-like"/>
    <property type="match status" value="1"/>
</dbReference>
<keyword evidence="8" id="KW-0479">Metal-binding</keyword>
<proteinExistence type="inferred from homology"/>
<dbReference type="GO" id="GO:0089718">
    <property type="term" value="P:amino acid import across plasma membrane"/>
    <property type="evidence" value="ECO:0007669"/>
    <property type="project" value="TreeGrafter"/>
</dbReference>
<feature type="transmembrane region" description="Helical" evidence="11">
    <location>
        <begin position="558"/>
        <end position="580"/>
    </location>
</feature>
<evidence type="ECO:0000256" key="2">
    <source>
        <dbReference type="ARBA" id="ARBA00006459"/>
    </source>
</evidence>
<dbReference type="PANTHER" id="PTHR11616:SF321">
    <property type="entry name" value="SODIUM-DEPENDENT NUTRIENT AMINO ACID TRANSPORTER 1-RELATED"/>
    <property type="match status" value="1"/>
</dbReference>
<keyword evidence="4 9" id="KW-0812">Transmembrane</keyword>
<dbReference type="Proteomes" id="UP001374579">
    <property type="component" value="Unassembled WGS sequence"/>
</dbReference>
<dbReference type="PROSITE" id="PS00754">
    <property type="entry name" value="NA_NEUROTRAN_SYMP_2"/>
    <property type="match status" value="1"/>
</dbReference>
<keyword evidence="9" id="KW-0769">Symport</keyword>
<dbReference type="InterPro" id="IPR000175">
    <property type="entry name" value="Na/ntran_symport"/>
</dbReference>
<comment type="subcellular location">
    <subcellularLocation>
        <location evidence="1">Membrane</location>
        <topology evidence="1">Multi-pass membrane protein</topology>
    </subcellularLocation>
</comment>
<keyword evidence="6 11" id="KW-0472">Membrane</keyword>
<evidence type="ECO:0000256" key="3">
    <source>
        <dbReference type="ARBA" id="ARBA00022448"/>
    </source>
</evidence>
<evidence type="ECO:0000256" key="5">
    <source>
        <dbReference type="ARBA" id="ARBA00022989"/>
    </source>
</evidence>
<feature type="binding site" evidence="8">
    <location>
        <position position="85"/>
    </location>
    <ligand>
        <name>Na(+)</name>
        <dbReference type="ChEBI" id="CHEBI:29101"/>
        <label>1</label>
    </ligand>
</feature>
<keyword evidence="5 11" id="KW-1133">Transmembrane helix</keyword>
<feature type="binding site" evidence="8">
    <location>
        <position position="88"/>
    </location>
    <ligand>
        <name>Na(+)</name>
        <dbReference type="ChEBI" id="CHEBI:29101"/>
        <label>1</label>
    </ligand>
</feature>
<keyword evidence="8" id="KW-0915">Sodium</keyword>
<evidence type="ECO:0000256" key="6">
    <source>
        <dbReference type="ARBA" id="ARBA00023136"/>
    </source>
</evidence>
<accession>A0AAN9G2T5</accession>
<dbReference type="AlphaFoldDB" id="A0AAN9G2T5"/>
<gene>
    <name evidence="12" type="ORF">V1264_007030</name>
</gene>
<feature type="transmembrane region" description="Helical" evidence="11">
    <location>
        <begin position="272"/>
        <end position="291"/>
    </location>
</feature>
<feature type="transmembrane region" description="Helical" evidence="11">
    <location>
        <begin position="106"/>
        <end position="130"/>
    </location>
</feature>
<evidence type="ECO:0000256" key="1">
    <source>
        <dbReference type="ARBA" id="ARBA00004141"/>
    </source>
</evidence>
<comment type="similarity">
    <text evidence="2 9">Belongs to the sodium:neurotransmitter symporter (SNF) (TC 2.A.22) family.</text>
</comment>
<keyword evidence="13" id="KW-1185">Reference proteome</keyword>
<dbReference type="PROSITE" id="PS50267">
    <property type="entry name" value="NA_NEUROTRAN_SYMP_3"/>
    <property type="match status" value="1"/>
</dbReference>